<keyword evidence="3" id="KW-1133">Transmembrane helix</keyword>
<evidence type="ECO:0000256" key="1">
    <source>
        <dbReference type="ARBA" id="ARBA00009477"/>
    </source>
</evidence>
<feature type="domain" description="Multidrug resistance protein MdtA-like barrel-sandwich hybrid" evidence="4">
    <location>
        <begin position="70"/>
        <end position="209"/>
    </location>
</feature>
<dbReference type="NCBIfam" id="TIGR01730">
    <property type="entry name" value="RND_mfp"/>
    <property type="match status" value="1"/>
</dbReference>
<keyword evidence="3" id="KW-0472">Membrane</keyword>
<evidence type="ECO:0000256" key="3">
    <source>
        <dbReference type="SAM" id="Phobius"/>
    </source>
</evidence>
<dbReference type="SUPFAM" id="SSF111369">
    <property type="entry name" value="HlyD-like secretion proteins"/>
    <property type="match status" value="1"/>
</dbReference>
<dbReference type="PANTHER" id="PTHR30469">
    <property type="entry name" value="MULTIDRUG RESISTANCE PROTEIN MDTA"/>
    <property type="match status" value="1"/>
</dbReference>
<evidence type="ECO:0000313" key="5">
    <source>
        <dbReference type="EMBL" id="MDT0594884.1"/>
    </source>
</evidence>
<protein>
    <submittedName>
        <fullName evidence="5">Efflux RND transporter periplasmic adaptor subunit</fullName>
    </submittedName>
</protein>
<dbReference type="RefSeq" id="WP_311368404.1">
    <property type="nucleotide sequence ID" value="NZ_JAVRHX010000002.1"/>
</dbReference>
<keyword evidence="6" id="KW-1185">Reference proteome</keyword>
<comment type="similarity">
    <text evidence="1">Belongs to the membrane fusion protein (MFP) (TC 8.A.1) family.</text>
</comment>
<feature type="transmembrane region" description="Helical" evidence="3">
    <location>
        <begin position="6"/>
        <end position="24"/>
    </location>
</feature>
<name>A0ABU2ZQH5_9ALTE</name>
<evidence type="ECO:0000259" key="4">
    <source>
        <dbReference type="Pfam" id="PF25917"/>
    </source>
</evidence>
<sequence length="382" mass="41492">MKNVSVGVIQVLLVVIIVVSALLYNFKSSPNIEEVVKRNVVSPVVEVIIPNVESKQIFLNETGVVFARSTVFISPEVNGRIVHVSPSFVTGGQFEANDALFEIDKDDYQLAVAQAEADLSASQSELKLELAEAETASNEWKVIYGEESIPSLVAREPQIASAEAKVASAQATLESAKLDLRRTRFSLPFSGIVTDATLEIGQNVTAGQDYGEAYSADNMEVIVEVSPKRLVSLMGGLENIPYLQGRPAKVSVAAKNGPKGEAIVVRGDSNLDSTTRLAGIRLEFVEQTRFLPGSFVNVNINLRTVDSVFELPSQIISQDQHLWTVRNNLLVRKKVNIIQRNDDSAYIAPFDFGDGVVRLAPSNAKDGLLVDVIALSNNPLDN</sequence>
<feature type="coiled-coil region" evidence="2">
    <location>
        <begin position="105"/>
        <end position="132"/>
    </location>
</feature>
<dbReference type="Pfam" id="PF25917">
    <property type="entry name" value="BSH_RND"/>
    <property type="match status" value="1"/>
</dbReference>
<dbReference type="Gene3D" id="1.10.287.470">
    <property type="entry name" value="Helix hairpin bin"/>
    <property type="match status" value="1"/>
</dbReference>
<keyword evidence="3" id="KW-0812">Transmembrane</keyword>
<proteinExistence type="inferred from homology"/>
<organism evidence="5 6">
    <name type="scientific">Glaciecola petra</name>
    <dbReference type="NCBI Taxonomy" id="3075602"/>
    <lineage>
        <taxon>Bacteria</taxon>
        <taxon>Pseudomonadati</taxon>
        <taxon>Pseudomonadota</taxon>
        <taxon>Gammaproteobacteria</taxon>
        <taxon>Alteromonadales</taxon>
        <taxon>Alteromonadaceae</taxon>
        <taxon>Glaciecola</taxon>
    </lineage>
</organism>
<dbReference type="Gene3D" id="2.40.50.100">
    <property type="match status" value="1"/>
</dbReference>
<keyword evidence="2" id="KW-0175">Coiled coil</keyword>
<dbReference type="Gene3D" id="2.40.30.170">
    <property type="match status" value="1"/>
</dbReference>
<evidence type="ECO:0000313" key="6">
    <source>
        <dbReference type="Proteomes" id="UP001253545"/>
    </source>
</evidence>
<dbReference type="Proteomes" id="UP001253545">
    <property type="component" value="Unassembled WGS sequence"/>
</dbReference>
<dbReference type="InterPro" id="IPR058625">
    <property type="entry name" value="MdtA-like_BSH"/>
</dbReference>
<reference evidence="5 6" key="1">
    <citation type="submission" date="2023-09" db="EMBL/GenBank/DDBJ databases">
        <authorList>
            <person name="Rey-Velasco X."/>
        </authorList>
    </citation>
    <scope>NUCLEOTIDE SEQUENCE [LARGE SCALE GENOMIC DNA]</scope>
    <source>
        <strain evidence="5 6">P117</strain>
    </source>
</reference>
<evidence type="ECO:0000256" key="2">
    <source>
        <dbReference type="SAM" id="Coils"/>
    </source>
</evidence>
<gene>
    <name evidence="5" type="ORF">RM552_08540</name>
</gene>
<dbReference type="InterPro" id="IPR006143">
    <property type="entry name" value="RND_pump_MFP"/>
</dbReference>
<accession>A0ABU2ZQH5</accession>
<dbReference type="PANTHER" id="PTHR30469:SF12">
    <property type="entry name" value="MULTIDRUG RESISTANCE PROTEIN MDTA"/>
    <property type="match status" value="1"/>
</dbReference>
<dbReference type="EMBL" id="JAVRHX010000002">
    <property type="protein sequence ID" value="MDT0594884.1"/>
    <property type="molecule type" value="Genomic_DNA"/>
</dbReference>
<comment type="caution">
    <text evidence="5">The sequence shown here is derived from an EMBL/GenBank/DDBJ whole genome shotgun (WGS) entry which is preliminary data.</text>
</comment>